<dbReference type="RefSeq" id="WP_021748518.1">
    <property type="nucleotide sequence ID" value="NZ_CP034413.3"/>
</dbReference>
<evidence type="ECO:0000313" key="2">
    <source>
        <dbReference type="Proteomes" id="UP000298642"/>
    </source>
</evidence>
<dbReference type="EMBL" id="CP034413">
    <property type="protein sequence ID" value="QCI60135.1"/>
    <property type="molecule type" value="Genomic_DNA"/>
</dbReference>
<dbReference type="GeneID" id="89521662"/>
<reference evidence="2" key="1">
    <citation type="submission" date="2018-12" db="EMBL/GenBank/DDBJ databases">
        <title>Dusodibacter welbiota gen. nov., sp. nov., isolated from human faeces and emended description of the Oscillibacter genus.</title>
        <authorList>
            <person name="Le Roy T."/>
            <person name="Van der Smissen P."/>
            <person name="Delzenne N."/>
            <person name="Muccioli G."/>
            <person name="Collet J.F."/>
            <person name="Cani P.D."/>
        </authorList>
    </citation>
    <scope>NUCLEOTIDE SEQUENCE [LARGE SCALE GENOMIC DNA]</scope>
    <source>
        <strain evidence="2">J115</strain>
    </source>
</reference>
<dbReference type="KEGG" id="obj:EIO64_13705"/>
<name>A0A4D7AR01_9FIRM</name>
<gene>
    <name evidence="1" type="ORF">EIO64_13705</name>
</gene>
<sequence length="129" mass="14240">MEATGFPTSADIYLELDGRKIAVVQGYTARASKSSQSVEAFGESEPVATIEGQRKYTLELTRLYATEDAVTDGINFYDLRDFSLVICKPDRKVIYSSCQWSAIQEEGQLNAMVAEKVTVVASKRIETTA</sequence>
<evidence type="ECO:0000313" key="1">
    <source>
        <dbReference type="EMBL" id="QCI60135.1"/>
    </source>
</evidence>
<accession>A0A4D7AR01</accession>
<protein>
    <recommendedName>
        <fullName evidence="3">Phage tail protein</fullName>
    </recommendedName>
</protein>
<dbReference type="Proteomes" id="UP000298642">
    <property type="component" value="Chromosome"/>
</dbReference>
<dbReference type="AlphaFoldDB" id="A0A4D7AR01"/>
<evidence type="ECO:0008006" key="3">
    <source>
        <dbReference type="Google" id="ProtNLM"/>
    </source>
</evidence>
<proteinExistence type="predicted"/>
<organism evidence="1 2">
    <name type="scientific">Dysosmobacter welbionis</name>
    <dbReference type="NCBI Taxonomy" id="2093857"/>
    <lineage>
        <taxon>Bacteria</taxon>
        <taxon>Bacillati</taxon>
        <taxon>Bacillota</taxon>
        <taxon>Clostridia</taxon>
        <taxon>Eubacteriales</taxon>
        <taxon>Oscillospiraceae</taxon>
        <taxon>Dysosmobacter</taxon>
    </lineage>
</organism>
<keyword evidence="2" id="KW-1185">Reference proteome</keyword>